<proteinExistence type="predicted"/>
<comment type="subcellular location">
    <subcellularLocation>
        <location evidence="1">Membrane</location>
        <topology evidence="1">Multi-pass membrane protein</topology>
    </subcellularLocation>
</comment>
<dbReference type="RefSeq" id="WP_200759924.1">
    <property type="nucleotide sequence ID" value="NZ_AP023366.1"/>
</dbReference>
<dbReference type="EMBL" id="AP023366">
    <property type="protein sequence ID" value="BCJ85857.1"/>
    <property type="molecule type" value="Genomic_DNA"/>
</dbReference>
<keyword evidence="3 7" id="KW-0812">Transmembrane</keyword>
<sequence length="316" mass="34406">MAYNMAGWIGCLTAAAGFTLGAGFTRMLLPPFCRMLEKSGCVRPNYRGERISTGSGAVLILAFLLTVCLLVLFEKWSGFPALADSEDSEPMLVLAFGMGFLGILDDTVGSREASGLKGHVMKWIRHGELTTGLLKAVGGTVLSFLIVMDGVDESFRWSIGNLLSIVVDGCVIALLANWINLLDVRPGRALKGAMGKLILLLFAVPSELTVFLLAIFGTMVAYLPADIRARTMMGDAGSNFLGAMIGYLVVRSFDLPGTVTVLTALLAVHLYTEKHSLTRVIERTGWLNWLDRLGRKDVRMERDDLGLEETLQEQAR</sequence>
<evidence type="ECO:0000256" key="3">
    <source>
        <dbReference type="ARBA" id="ARBA00022692"/>
    </source>
</evidence>
<feature type="binding site" evidence="6">
    <location>
        <position position="235"/>
    </location>
    <ligand>
        <name>Mg(2+)</name>
        <dbReference type="ChEBI" id="CHEBI:18420"/>
    </ligand>
</feature>
<evidence type="ECO:0000313" key="8">
    <source>
        <dbReference type="EMBL" id="BCJ85857.1"/>
    </source>
</evidence>
<feature type="binding site" evidence="6">
    <location>
        <position position="180"/>
    </location>
    <ligand>
        <name>Mg(2+)</name>
        <dbReference type="ChEBI" id="CHEBI:18420"/>
    </ligand>
</feature>
<comment type="cofactor">
    <cofactor evidence="6">
        <name>Mg(2+)</name>
        <dbReference type="ChEBI" id="CHEBI:18420"/>
    </cofactor>
</comment>
<dbReference type="GO" id="GO:0016020">
    <property type="term" value="C:membrane"/>
    <property type="evidence" value="ECO:0007669"/>
    <property type="project" value="UniProtKB-SubCell"/>
</dbReference>
<keyword evidence="6" id="KW-0460">Magnesium</keyword>
<keyword evidence="2 8" id="KW-0808">Transferase</keyword>
<organism evidence="8 9">
    <name type="scientific">Effusibacillus dendaii</name>
    <dbReference type="NCBI Taxonomy" id="2743772"/>
    <lineage>
        <taxon>Bacteria</taxon>
        <taxon>Bacillati</taxon>
        <taxon>Bacillota</taxon>
        <taxon>Bacilli</taxon>
        <taxon>Bacillales</taxon>
        <taxon>Alicyclobacillaceae</taxon>
        <taxon>Effusibacillus</taxon>
    </lineage>
</organism>
<dbReference type="InterPro" id="IPR000715">
    <property type="entry name" value="Glycosyl_transferase_4"/>
</dbReference>
<evidence type="ECO:0000313" key="9">
    <source>
        <dbReference type="Proteomes" id="UP000593802"/>
    </source>
</evidence>
<evidence type="ECO:0000256" key="2">
    <source>
        <dbReference type="ARBA" id="ARBA00022679"/>
    </source>
</evidence>
<evidence type="ECO:0000256" key="6">
    <source>
        <dbReference type="PIRSR" id="PIRSR600715-1"/>
    </source>
</evidence>
<evidence type="ECO:0000256" key="7">
    <source>
        <dbReference type="SAM" id="Phobius"/>
    </source>
</evidence>
<keyword evidence="9" id="KW-1185">Reference proteome</keyword>
<keyword evidence="4 7" id="KW-1133">Transmembrane helix</keyword>
<dbReference type="AlphaFoldDB" id="A0A7I8D789"/>
<feature type="transmembrane region" description="Helical" evidence="7">
    <location>
        <begin position="197"/>
        <end position="225"/>
    </location>
</feature>
<evidence type="ECO:0000256" key="1">
    <source>
        <dbReference type="ARBA" id="ARBA00004141"/>
    </source>
</evidence>
<accession>A0A7I8D789</accession>
<feature type="transmembrane region" description="Helical" evidence="7">
    <location>
        <begin position="154"/>
        <end position="176"/>
    </location>
</feature>
<evidence type="ECO:0000256" key="4">
    <source>
        <dbReference type="ARBA" id="ARBA00022989"/>
    </source>
</evidence>
<keyword evidence="6" id="KW-0479">Metal-binding</keyword>
<keyword evidence="5 7" id="KW-0472">Membrane</keyword>
<dbReference type="GO" id="GO:0046872">
    <property type="term" value="F:metal ion binding"/>
    <property type="evidence" value="ECO:0007669"/>
    <property type="project" value="UniProtKB-KW"/>
</dbReference>
<feature type="transmembrane region" description="Helical" evidence="7">
    <location>
        <begin position="6"/>
        <end position="29"/>
    </location>
</feature>
<dbReference type="Proteomes" id="UP000593802">
    <property type="component" value="Chromosome"/>
</dbReference>
<reference evidence="8 9" key="1">
    <citation type="submission" date="2020-08" db="EMBL/GenBank/DDBJ databases">
        <title>Complete Genome Sequence of Effusibacillus dendaii Strain skT53, Isolated from Farmland soil.</title>
        <authorList>
            <person name="Konishi T."/>
            <person name="Kawasaki H."/>
        </authorList>
    </citation>
    <scope>NUCLEOTIDE SEQUENCE [LARGE SCALE GENOMIC DNA]</scope>
    <source>
        <strain evidence="9">skT53</strain>
    </source>
</reference>
<dbReference type="Pfam" id="PF00953">
    <property type="entry name" value="Glycos_transf_4"/>
    <property type="match status" value="1"/>
</dbReference>
<feature type="transmembrane region" description="Helical" evidence="7">
    <location>
        <begin position="245"/>
        <end position="271"/>
    </location>
</feature>
<dbReference type="KEGG" id="eff:skT53_08420"/>
<feature type="transmembrane region" description="Helical" evidence="7">
    <location>
        <begin position="129"/>
        <end position="148"/>
    </location>
</feature>
<evidence type="ECO:0000256" key="5">
    <source>
        <dbReference type="ARBA" id="ARBA00023136"/>
    </source>
</evidence>
<feature type="transmembrane region" description="Helical" evidence="7">
    <location>
        <begin position="50"/>
        <end position="72"/>
    </location>
</feature>
<gene>
    <name evidence="8" type="ORF">skT53_08420</name>
</gene>
<protein>
    <submittedName>
        <fullName evidence="8">Glycosyl transferase</fullName>
    </submittedName>
</protein>
<dbReference type="GO" id="GO:0016780">
    <property type="term" value="F:phosphotransferase activity, for other substituted phosphate groups"/>
    <property type="evidence" value="ECO:0007669"/>
    <property type="project" value="InterPro"/>
</dbReference>
<name>A0A7I8D789_9BACL</name>